<feature type="region of interest" description="Disordered" evidence="1">
    <location>
        <begin position="169"/>
        <end position="236"/>
    </location>
</feature>
<sequence>MNWMRKGLYEGDEEDDKKREEEESKLREEIMKKFPRGGALQAEAPKLNPEVLAYMSVTAKSRDKHFVSSQNALGSAIVAMGEAISLILELEEDEASSILLHFLGNAGKLLAGLHYQQSVTRRAFILPGIEEKYRDLLRKSDITSELFGKDLFKRLKYTKSLGKVVEDLTPHQQSKKYPKTSNWGNRRSLQRKSKGHSQQAQKSGPQRSLRFKDRQRNTYSNKHAPTRSTRSYRYNR</sequence>
<feature type="compositionally biased region" description="Polar residues" evidence="1">
    <location>
        <begin position="196"/>
        <end position="206"/>
    </location>
</feature>
<keyword evidence="2" id="KW-1185">Reference proteome</keyword>
<protein>
    <submittedName>
        <fullName evidence="3">Uncharacterized protein LOC112468407</fullName>
    </submittedName>
</protein>
<dbReference type="Proteomes" id="UP000504618">
    <property type="component" value="Unplaced"/>
</dbReference>
<evidence type="ECO:0000313" key="3">
    <source>
        <dbReference type="RefSeq" id="XP_024893328.1"/>
    </source>
</evidence>
<evidence type="ECO:0000313" key="2">
    <source>
        <dbReference type="Proteomes" id="UP000504618"/>
    </source>
</evidence>
<proteinExistence type="predicted"/>
<accession>A0A6J1RG71</accession>
<evidence type="ECO:0000256" key="1">
    <source>
        <dbReference type="SAM" id="MobiDB-lite"/>
    </source>
</evidence>
<reference evidence="3" key="1">
    <citation type="submission" date="2025-08" db="UniProtKB">
        <authorList>
            <consortium name="RefSeq"/>
        </authorList>
    </citation>
    <scope>IDENTIFICATION</scope>
    <source>
        <tissue evidence="3">Whole body</tissue>
    </source>
</reference>
<feature type="region of interest" description="Disordered" evidence="1">
    <location>
        <begin position="1"/>
        <end position="24"/>
    </location>
</feature>
<name>A0A6J1RG71_9HYME</name>
<dbReference type="AlphaFoldDB" id="A0A6J1RG71"/>
<organism evidence="2 3">
    <name type="scientific">Temnothorax curvispinosus</name>
    <dbReference type="NCBI Taxonomy" id="300111"/>
    <lineage>
        <taxon>Eukaryota</taxon>
        <taxon>Metazoa</taxon>
        <taxon>Ecdysozoa</taxon>
        <taxon>Arthropoda</taxon>
        <taxon>Hexapoda</taxon>
        <taxon>Insecta</taxon>
        <taxon>Pterygota</taxon>
        <taxon>Neoptera</taxon>
        <taxon>Endopterygota</taxon>
        <taxon>Hymenoptera</taxon>
        <taxon>Apocrita</taxon>
        <taxon>Aculeata</taxon>
        <taxon>Formicoidea</taxon>
        <taxon>Formicidae</taxon>
        <taxon>Myrmicinae</taxon>
        <taxon>Temnothorax</taxon>
    </lineage>
</organism>
<dbReference type="RefSeq" id="XP_024893328.1">
    <property type="nucleotide sequence ID" value="XM_025037560.1"/>
</dbReference>
<dbReference type="OrthoDB" id="7555055at2759"/>
<gene>
    <name evidence="3" type="primary">LOC112468407</name>
</gene>
<dbReference type="GeneID" id="112468407"/>
<dbReference type="PANTHER" id="PTHR34239">
    <property type="entry name" value="APPLE DOMAIN-CONTAINING PROTEIN"/>
    <property type="match status" value="1"/>
</dbReference>
<dbReference type="PANTHER" id="PTHR34239:SF2">
    <property type="entry name" value="TRANSPOSABLE ELEMENT P TRANSPOSASE_THAP9 CONSERVED DOMAIN-CONTAINING PROTEIN"/>
    <property type="match status" value="1"/>
</dbReference>
<feature type="compositionally biased region" description="Polar residues" evidence="1">
    <location>
        <begin position="217"/>
        <end position="236"/>
    </location>
</feature>